<organism evidence="1 2">
    <name type="scientific">Malus domestica</name>
    <name type="common">Apple</name>
    <name type="synonym">Pyrus malus</name>
    <dbReference type="NCBI Taxonomy" id="3750"/>
    <lineage>
        <taxon>Eukaryota</taxon>
        <taxon>Viridiplantae</taxon>
        <taxon>Streptophyta</taxon>
        <taxon>Embryophyta</taxon>
        <taxon>Tracheophyta</taxon>
        <taxon>Spermatophyta</taxon>
        <taxon>Magnoliopsida</taxon>
        <taxon>eudicotyledons</taxon>
        <taxon>Gunneridae</taxon>
        <taxon>Pentapetalae</taxon>
        <taxon>rosids</taxon>
        <taxon>fabids</taxon>
        <taxon>Rosales</taxon>
        <taxon>Rosaceae</taxon>
        <taxon>Amygdaloideae</taxon>
        <taxon>Maleae</taxon>
        <taxon>Malus</taxon>
    </lineage>
</organism>
<protein>
    <submittedName>
        <fullName evidence="1">Uncharacterized protein</fullName>
    </submittedName>
</protein>
<proteinExistence type="predicted"/>
<dbReference type="AlphaFoldDB" id="A0A498JGC1"/>
<evidence type="ECO:0000313" key="2">
    <source>
        <dbReference type="Proteomes" id="UP000290289"/>
    </source>
</evidence>
<comment type="caution">
    <text evidence="1">The sequence shown here is derived from an EMBL/GenBank/DDBJ whole genome shotgun (WGS) entry which is preliminary data.</text>
</comment>
<dbReference type="Proteomes" id="UP000290289">
    <property type="component" value="Chromosome 7"/>
</dbReference>
<dbReference type="EMBL" id="RDQH01000333">
    <property type="protein sequence ID" value="RXH94580.1"/>
    <property type="molecule type" value="Genomic_DNA"/>
</dbReference>
<name>A0A498JGC1_MALDO</name>
<accession>A0A498JGC1</accession>
<evidence type="ECO:0000313" key="1">
    <source>
        <dbReference type="EMBL" id="RXH94580.1"/>
    </source>
</evidence>
<reference evidence="1 2" key="1">
    <citation type="submission" date="2018-10" db="EMBL/GenBank/DDBJ databases">
        <title>A high-quality apple genome assembly.</title>
        <authorList>
            <person name="Hu J."/>
        </authorList>
    </citation>
    <scope>NUCLEOTIDE SEQUENCE [LARGE SCALE GENOMIC DNA]</scope>
    <source>
        <strain evidence="2">cv. HFTH1</strain>
        <tissue evidence="1">Young leaf</tissue>
    </source>
</reference>
<sequence>MGNSGCVWYVGRDGTERDEAFRPAFGAPKMGGTGCSTGQILSVFEFHLPPWNGFVPRLWNAMFYHFKTNIPHVFFKNYTFVPSRPVPFRPVPSRPVPFRLRTKRTLKGYHLISYNDEIHGRIYVVPRPLQFYASTFDAVCGKQHKKLCRFSFIFSPLP</sequence>
<gene>
    <name evidence="1" type="ORF">DVH24_024264</name>
</gene>
<keyword evidence="2" id="KW-1185">Reference proteome</keyword>